<accession>A0ABQ9ZYH0</accession>
<protein>
    <submittedName>
        <fullName evidence="1">Uncharacterized protein</fullName>
    </submittedName>
</protein>
<name>A0ABQ9ZYH0_9CRUS</name>
<proteinExistence type="predicted"/>
<dbReference type="EMBL" id="JAOYFB010000029">
    <property type="protein sequence ID" value="KAK4017873.1"/>
    <property type="molecule type" value="Genomic_DNA"/>
</dbReference>
<comment type="caution">
    <text evidence="1">The sequence shown here is derived from an EMBL/GenBank/DDBJ whole genome shotgun (WGS) entry which is preliminary data.</text>
</comment>
<sequence length="249" mass="28567">MSGGMGFDDLRLQGQQVLTTDLMTLRPEIIQFNVEIPCVMIPYNPLRQELIGWKQDGMLRGIINWSLNSGVGREPSAPSDNSLDLEQAGILLYTVINRVIFVFRFDCEDSNYVNVPFFRLCDLFPNIPLRRIEFQERWTLVEFHQLVDVLRVNATTTQVRWIGNSGNVTPLSSIRVPEDSANPIVHEGFKSASAGMDPTHDKRYVDRLVFEDETEVRHSSKSFCACIRKYMQVLLRPTSTLMPETSWYC</sequence>
<evidence type="ECO:0000313" key="1">
    <source>
        <dbReference type="EMBL" id="KAK4017873.1"/>
    </source>
</evidence>
<dbReference type="Proteomes" id="UP001234178">
    <property type="component" value="Unassembled WGS sequence"/>
</dbReference>
<evidence type="ECO:0000313" key="2">
    <source>
        <dbReference type="Proteomes" id="UP001234178"/>
    </source>
</evidence>
<organism evidence="1 2">
    <name type="scientific">Daphnia magna</name>
    <dbReference type="NCBI Taxonomy" id="35525"/>
    <lineage>
        <taxon>Eukaryota</taxon>
        <taxon>Metazoa</taxon>
        <taxon>Ecdysozoa</taxon>
        <taxon>Arthropoda</taxon>
        <taxon>Crustacea</taxon>
        <taxon>Branchiopoda</taxon>
        <taxon>Diplostraca</taxon>
        <taxon>Cladocera</taxon>
        <taxon>Anomopoda</taxon>
        <taxon>Daphniidae</taxon>
        <taxon>Daphnia</taxon>
    </lineage>
</organism>
<reference evidence="1 2" key="1">
    <citation type="journal article" date="2023" name="Nucleic Acids Res.">
        <title>The hologenome of Daphnia magna reveals possible DNA methylation and microbiome-mediated evolution of the host genome.</title>
        <authorList>
            <person name="Chaturvedi A."/>
            <person name="Li X."/>
            <person name="Dhandapani V."/>
            <person name="Marshall H."/>
            <person name="Kissane S."/>
            <person name="Cuenca-Cambronero M."/>
            <person name="Asole G."/>
            <person name="Calvet F."/>
            <person name="Ruiz-Romero M."/>
            <person name="Marangio P."/>
            <person name="Guigo R."/>
            <person name="Rago D."/>
            <person name="Mirbahai L."/>
            <person name="Eastwood N."/>
            <person name="Colbourne J.K."/>
            <person name="Zhou J."/>
            <person name="Mallon E."/>
            <person name="Orsini L."/>
        </authorList>
    </citation>
    <scope>NUCLEOTIDE SEQUENCE [LARGE SCALE GENOMIC DNA]</scope>
    <source>
        <strain evidence="1">LRV0_1</strain>
    </source>
</reference>
<keyword evidence="2" id="KW-1185">Reference proteome</keyword>
<gene>
    <name evidence="1" type="ORF">OUZ56_033808</name>
</gene>